<dbReference type="GO" id="GO:0005737">
    <property type="term" value="C:cytoplasm"/>
    <property type="evidence" value="ECO:0007669"/>
    <property type="project" value="UniProtKB-SubCell"/>
</dbReference>
<dbReference type="GO" id="GO:0051287">
    <property type="term" value="F:NAD binding"/>
    <property type="evidence" value="ECO:0007669"/>
    <property type="project" value="InterPro"/>
</dbReference>
<sequence length="325" mass="33068">MLRLLLGHPEVRIGALTAHSSAGQRLGSVQPHLPPLAGRVLAETSAETLAGHDVVFLALPHGQSAAVAERLGEDVLVVDCGADFRLKDAADWERFYGVPHAGTWPYGLPELPGGREALRGTKRIAVPGCYPTAVSLALLPAYAAGLAEPEAVIVAASGTSGAGKAAKPHLLGSEVMGSMSPYGVGGGHRHTPEMVQNLSAAAGERVTVSFTPTLAPMPRGILATCSAKARPGVTAESLRSAYDKAFADEPFVHLLPAGQWPSTGAVTGSNTALVQVALDAAAGRIVVVSAIDNLTKGTAGGAVQSMNIALGLPEELGLPTCGVAP</sequence>
<name>A0A1Z2L9R1_9ACTN</name>
<dbReference type="GO" id="GO:0070401">
    <property type="term" value="F:NADP+ binding"/>
    <property type="evidence" value="ECO:0007669"/>
    <property type="project" value="InterPro"/>
</dbReference>
<dbReference type="HAMAP" id="MF_00150">
    <property type="entry name" value="ArgC_type1"/>
    <property type="match status" value="1"/>
</dbReference>
<keyword evidence="4 7" id="KW-0521">NADP</keyword>
<evidence type="ECO:0000256" key="6">
    <source>
        <dbReference type="ARBA" id="ARBA00050557"/>
    </source>
</evidence>
<dbReference type="Pfam" id="PF22698">
    <property type="entry name" value="Semialdhyde_dhC_1"/>
    <property type="match status" value="1"/>
</dbReference>
<dbReference type="SUPFAM" id="SSF51735">
    <property type="entry name" value="NAD(P)-binding Rossmann-fold domains"/>
    <property type="match status" value="1"/>
</dbReference>
<comment type="function">
    <text evidence="7">Catalyzes the NADPH-dependent reduction of N-acetyl-5-glutamyl phosphate to yield N-acetyl-L-glutamate 5-semialdehyde.</text>
</comment>
<reference evidence="10 11" key="1">
    <citation type="submission" date="2017-06" db="EMBL/GenBank/DDBJ databases">
        <title>Streptomyces albireticuli Genome sequencing and assembly.</title>
        <authorList>
            <person name="Wang Y."/>
            <person name="Du B."/>
            <person name="Ding Y."/>
            <person name="Liu H."/>
            <person name="Hou Q."/>
            <person name="Liu K."/>
            <person name="Yao L."/>
            <person name="Wang C."/>
        </authorList>
    </citation>
    <scope>NUCLEOTIDE SEQUENCE [LARGE SCALE GENOMIC DNA]</scope>
    <source>
        <strain evidence="10 11">MDJK11</strain>
    </source>
</reference>
<dbReference type="Proteomes" id="UP000195755">
    <property type="component" value="Chromosome"/>
</dbReference>
<comment type="subcellular location">
    <subcellularLocation>
        <location evidence="7">Cytoplasm</location>
    </subcellularLocation>
</comment>
<dbReference type="FunFam" id="3.30.360.10:FF:000014">
    <property type="entry name" value="N-acetyl-gamma-glutamyl-phosphate reductase"/>
    <property type="match status" value="1"/>
</dbReference>
<dbReference type="Pfam" id="PF01118">
    <property type="entry name" value="Semialdhyde_dh"/>
    <property type="match status" value="1"/>
</dbReference>
<evidence type="ECO:0000256" key="8">
    <source>
        <dbReference type="PROSITE-ProRule" id="PRU10010"/>
    </source>
</evidence>
<evidence type="ECO:0000256" key="1">
    <source>
        <dbReference type="ARBA" id="ARBA00004862"/>
    </source>
</evidence>
<gene>
    <name evidence="7 10" type="primary">argC</name>
    <name evidence="10" type="ORF">SMD11_5434</name>
</gene>
<dbReference type="Gene3D" id="3.40.50.720">
    <property type="entry name" value="NAD(P)-binding Rossmann-like Domain"/>
    <property type="match status" value="1"/>
</dbReference>
<dbReference type="InterPro" id="IPR000534">
    <property type="entry name" value="Semialdehyde_DH_NAD-bd"/>
</dbReference>
<dbReference type="KEGG" id="salj:SMD11_5434"/>
<dbReference type="PROSITE" id="PS01224">
    <property type="entry name" value="ARGC"/>
    <property type="match status" value="1"/>
</dbReference>
<accession>A0A1Z2L9R1</accession>
<dbReference type="GO" id="GO:0006526">
    <property type="term" value="P:L-arginine biosynthetic process"/>
    <property type="evidence" value="ECO:0007669"/>
    <property type="project" value="UniProtKB-UniRule"/>
</dbReference>
<evidence type="ECO:0000313" key="11">
    <source>
        <dbReference type="Proteomes" id="UP000195755"/>
    </source>
</evidence>
<dbReference type="UniPathway" id="UPA00068">
    <property type="reaction ID" value="UER00108"/>
</dbReference>
<dbReference type="CDD" id="cd23934">
    <property type="entry name" value="AGPR_1_C"/>
    <property type="match status" value="1"/>
</dbReference>
<comment type="similarity">
    <text evidence="7">Belongs to the NAGSA dehydrogenase family. Type 1 subfamily.</text>
</comment>
<dbReference type="InterPro" id="IPR058924">
    <property type="entry name" value="AGPR_dimerisation_dom"/>
</dbReference>
<dbReference type="InterPro" id="IPR036291">
    <property type="entry name" value="NAD(P)-bd_dom_sf"/>
</dbReference>
<proteinExistence type="inferred from homology"/>
<evidence type="ECO:0000256" key="4">
    <source>
        <dbReference type="ARBA" id="ARBA00022857"/>
    </source>
</evidence>
<organism evidence="10 11">
    <name type="scientific">Streptomyces albireticuli</name>
    <dbReference type="NCBI Taxonomy" id="1940"/>
    <lineage>
        <taxon>Bacteria</taxon>
        <taxon>Bacillati</taxon>
        <taxon>Actinomycetota</taxon>
        <taxon>Actinomycetes</taxon>
        <taxon>Kitasatosporales</taxon>
        <taxon>Streptomycetaceae</taxon>
        <taxon>Streptomyces</taxon>
    </lineage>
</organism>
<dbReference type="InterPro" id="IPR050085">
    <property type="entry name" value="AGPR"/>
</dbReference>
<dbReference type="PANTHER" id="PTHR32338">
    <property type="entry name" value="N-ACETYL-GAMMA-GLUTAMYL-PHOSPHATE REDUCTASE, CHLOROPLASTIC-RELATED-RELATED"/>
    <property type="match status" value="1"/>
</dbReference>
<dbReference type="SMART" id="SM00859">
    <property type="entry name" value="Semialdhyde_dh"/>
    <property type="match status" value="1"/>
</dbReference>
<evidence type="ECO:0000256" key="2">
    <source>
        <dbReference type="ARBA" id="ARBA00022571"/>
    </source>
</evidence>
<comment type="catalytic activity">
    <reaction evidence="6 7">
        <text>N-acetyl-L-glutamate 5-semialdehyde + phosphate + NADP(+) = N-acetyl-L-glutamyl 5-phosphate + NADPH + H(+)</text>
        <dbReference type="Rhea" id="RHEA:21588"/>
        <dbReference type="ChEBI" id="CHEBI:15378"/>
        <dbReference type="ChEBI" id="CHEBI:29123"/>
        <dbReference type="ChEBI" id="CHEBI:43474"/>
        <dbReference type="ChEBI" id="CHEBI:57783"/>
        <dbReference type="ChEBI" id="CHEBI:57936"/>
        <dbReference type="ChEBI" id="CHEBI:58349"/>
        <dbReference type="EC" id="1.2.1.38"/>
    </reaction>
</comment>
<dbReference type="AlphaFoldDB" id="A0A1Z2L9R1"/>
<dbReference type="GO" id="GO:0003942">
    <property type="term" value="F:N-acetyl-gamma-glutamyl-phosphate reductase activity"/>
    <property type="evidence" value="ECO:0007669"/>
    <property type="project" value="UniProtKB-UniRule"/>
</dbReference>
<dbReference type="NCBIfam" id="TIGR01850">
    <property type="entry name" value="argC"/>
    <property type="match status" value="1"/>
</dbReference>
<evidence type="ECO:0000256" key="7">
    <source>
        <dbReference type="HAMAP-Rule" id="MF_00150"/>
    </source>
</evidence>
<feature type="active site" evidence="7 8">
    <location>
        <position position="129"/>
    </location>
</feature>
<dbReference type="InterPro" id="IPR000706">
    <property type="entry name" value="AGPR_type-1"/>
</dbReference>
<keyword evidence="3 7" id="KW-0028">Amino-acid biosynthesis</keyword>
<protein>
    <recommendedName>
        <fullName evidence="7">N-acetyl-gamma-glutamyl-phosphate reductase</fullName>
        <shortName evidence="7">AGPR</shortName>
        <ecNumber evidence="7">1.2.1.38</ecNumber>
    </recommendedName>
    <alternativeName>
        <fullName evidence="7">N-acetyl-glutamate semialdehyde dehydrogenase</fullName>
        <shortName evidence="7">NAGSA dehydrogenase</shortName>
    </alternativeName>
</protein>
<dbReference type="Gene3D" id="3.30.360.10">
    <property type="entry name" value="Dihydrodipicolinate Reductase, domain 2"/>
    <property type="match status" value="1"/>
</dbReference>
<dbReference type="CDD" id="cd24148">
    <property type="entry name" value="AGPR_1_actinobacAGPR_like"/>
    <property type="match status" value="1"/>
</dbReference>
<evidence type="ECO:0000256" key="3">
    <source>
        <dbReference type="ARBA" id="ARBA00022605"/>
    </source>
</evidence>
<dbReference type="SUPFAM" id="SSF55347">
    <property type="entry name" value="Glyceraldehyde-3-phosphate dehydrogenase-like, C-terminal domain"/>
    <property type="match status" value="1"/>
</dbReference>
<dbReference type="EC" id="1.2.1.38" evidence="7"/>
<dbReference type="InterPro" id="IPR023013">
    <property type="entry name" value="AGPR_AS"/>
</dbReference>
<comment type="pathway">
    <text evidence="1 7">Amino-acid biosynthesis; L-arginine biosynthesis; N(2)-acetyl-L-ornithine from L-glutamate: step 3/4.</text>
</comment>
<feature type="domain" description="Semialdehyde dehydrogenase NAD-binding" evidence="9">
    <location>
        <begin position="1"/>
        <end position="119"/>
    </location>
</feature>
<evidence type="ECO:0000313" key="10">
    <source>
        <dbReference type="EMBL" id="ARZ71022.1"/>
    </source>
</evidence>
<keyword evidence="2 7" id="KW-0055">Arginine biosynthesis</keyword>
<dbReference type="PANTHER" id="PTHR32338:SF10">
    <property type="entry name" value="N-ACETYL-GAMMA-GLUTAMYL-PHOSPHATE REDUCTASE, CHLOROPLASTIC-RELATED"/>
    <property type="match status" value="1"/>
</dbReference>
<keyword evidence="7" id="KW-0963">Cytoplasm</keyword>
<dbReference type="EMBL" id="CP021744">
    <property type="protein sequence ID" value="ARZ71022.1"/>
    <property type="molecule type" value="Genomic_DNA"/>
</dbReference>
<keyword evidence="5 7" id="KW-0560">Oxidoreductase</keyword>
<evidence type="ECO:0000256" key="5">
    <source>
        <dbReference type="ARBA" id="ARBA00023002"/>
    </source>
</evidence>
<evidence type="ECO:0000259" key="9">
    <source>
        <dbReference type="SMART" id="SM00859"/>
    </source>
</evidence>